<dbReference type="Proteomes" id="UP001153292">
    <property type="component" value="Chromosome 20"/>
</dbReference>
<dbReference type="SUPFAM" id="SSF144122">
    <property type="entry name" value="Tim10-like"/>
    <property type="match status" value="1"/>
</dbReference>
<proteinExistence type="predicted"/>
<evidence type="ECO:0000259" key="7">
    <source>
        <dbReference type="Pfam" id="PF02953"/>
    </source>
</evidence>
<evidence type="ECO:0000256" key="6">
    <source>
        <dbReference type="SAM" id="MobiDB-lite"/>
    </source>
</evidence>
<name>A0ABN8B391_CHISP</name>
<organism evidence="8 9">
    <name type="scientific">Chilo suppressalis</name>
    <name type="common">Asiatic rice borer moth</name>
    <dbReference type="NCBI Taxonomy" id="168631"/>
    <lineage>
        <taxon>Eukaryota</taxon>
        <taxon>Metazoa</taxon>
        <taxon>Ecdysozoa</taxon>
        <taxon>Arthropoda</taxon>
        <taxon>Hexapoda</taxon>
        <taxon>Insecta</taxon>
        <taxon>Pterygota</taxon>
        <taxon>Neoptera</taxon>
        <taxon>Endopterygota</taxon>
        <taxon>Lepidoptera</taxon>
        <taxon>Glossata</taxon>
        <taxon>Ditrysia</taxon>
        <taxon>Pyraloidea</taxon>
        <taxon>Crambidae</taxon>
        <taxon>Crambinae</taxon>
        <taxon>Chilo</taxon>
    </lineage>
</organism>
<evidence type="ECO:0000313" key="9">
    <source>
        <dbReference type="Proteomes" id="UP001153292"/>
    </source>
</evidence>
<dbReference type="InterPro" id="IPR004217">
    <property type="entry name" value="Tim10-like"/>
</dbReference>
<accession>A0ABN8B391</accession>
<dbReference type="Gene3D" id="1.10.287.810">
    <property type="entry name" value="Mitochondrial import inner membrane translocase subunit tim13 like domains"/>
    <property type="match status" value="1"/>
</dbReference>
<sequence length="546" mass="62038">MTEKESVDPQLQDFILAETQKQRFQVLVHGLTDTCWDTCMGRPSMRLDSKTEVCIMNCVERFIDATTFITKRLMNTTKYRSDSPLEFQKFFVTGAVVGGLYLLSSYAQKKLREWQEKEAKKFFEMTRKKQHFESTERTCNQTVLSLSKIVSESILGILKTENIVQKLQENPENKLELWEQLKIMIFTRICVMVYALCILQVTLRVQLNVIGGYLYRDSVHEEEPLIDSELQAKYLSLCHHFVSRGVEDLAKQIEKAVKRVVESVPLKKKVTIQDIEQMFWSIQTLLCTDSTEGDPVKKMVHYLIGHTEINEAKLDTIVKETMDILESEEVTSVTMSSVSRSFSSVIDEVANLFATKSAPLTKNHLEVEECVVTNGALKLRGSSEPFVDVNKLELHFVMLLPVINELLTKNTCKGNSNIPDMLTQQLTLNDKFKLLGANIYEAGAWGPGYAAYCPPYRPPSAAERQNRMGRAAVPGREDREGKRNSSRPSPPPGRPRLLASSPKWGKRGRQHPRGVRAAEATRTSPPLRASVRAPPQRPIVRRAFPW</sequence>
<evidence type="ECO:0000313" key="8">
    <source>
        <dbReference type="EMBL" id="CAH0402367.1"/>
    </source>
</evidence>
<dbReference type="InterPro" id="IPR006966">
    <property type="entry name" value="Peroxin-3"/>
</dbReference>
<evidence type="ECO:0000256" key="2">
    <source>
        <dbReference type="ARBA" id="ARBA00014294"/>
    </source>
</evidence>
<dbReference type="InterPro" id="IPR035427">
    <property type="entry name" value="Tim10-like_dom_sf"/>
</dbReference>
<reference evidence="8" key="1">
    <citation type="submission" date="2021-12" db="EMBL/GenBank/DDBJ databases">
        <authorList>
            <person name="King R."/>
        </authorList>
    </citation>
    <scope>NUCLEOTIDE SEQUENCE</scope>
</reference>
<dbReference type="EMBL" id="OU963913">
    <property type="protein sequence ID" value="CAH0402367.1"/>
    <property type="molecule type" value="Genomic_DNA"/>
</dbReference>
<evidence type="ECO:0000256" key="3">
    <source>
        <dbReference type="ARBA" id="ARBA00022593"/>
    </source>
</evidence>
<comment type="function">
    <text evidence="4">Involved in peroxisome biosynthesis and integrity. Assembles membrane vesicles before the matrix proteins are translocated. As a docking factor for PEX19, is necessary for the import of peroxisomal membrane proteins in the peroxisomes.</text>
</comment>
<gene>
    <name evidence="8" type="ORF">CHILSU_LOCUS5610</name>
</gene>
<dbReference type="Pfam" id="PF04882">
    <property type="entry name" value="Peroxin-3"/>
    <property type="match status" value="3"/>
</dbReference>
<evidence type="ECO:0000256" key="1">
    <source>
        <dbReference type="ARBA" id="ARBA00011494"/>
    </source>
</evidence>
<evidence type="ECO:0000256" key="5">
    <source>
        <dbReference type="ARBA" id="ARBA00029630"/>
    </source>
</evidence>
<dbReference type="PANTHER" id="PTHR28080">
    <property type="entry name" value="PEROXISOMAL BIOGENESIS FACTOR 3"/>
    <property type="match status" value="1"/>
</dbReference>
<feature type="compositionally biased region" description="Basic residues" evidence="6">
    <location>
        <begin position="504"/>
        <end position="514"/>
    </location>
</feature>
<keyword evidence="3" id="KW-0962">Peroxisome biogenesis</keyword>
<feature type="region of interest" description="Disordered" evidence="6">
    <location>
        <begin position="461"/>
        <end position="546"/>
    </location>
</feature>
<keyword evidence="9" id="KW-1185">Reference proteome</keyword>
<evidence type="ECO:0000256" key="4">
    <source>
        <dbReference type="ARBA" id="ARBA00025338"/>
    </source>
</evidence>
<protein>
    <recommendedName>
        <fullName evidence="2">Peroxisomal biogenesis factor 3</fullName>
    </recommendedName>
    <alternativeName>
        <fullName evidence="5">Peroxisomal assembly protein PEX3</fullName>
    </alternativeName>
</protein>
<feature type="domain" description="Tim10-like" evidence="7">
    <location>
        <begin position="14"/>
        <end position="74"/>
    </location>
</feature>
<comment type="subunit">
    <text evidence="1">Interacts with PEX19.</text>
</comment>
<dbReference type="PANTHER" id="PTHR28080:SF1">
    <property type="entry name" value="PEROXISOMAL BIOGENESIS FACTOR 3"/>
    <property type="match status" value="1"/>
</dbReference>
<dbReference type="Pfam" id="PF02953">
    <property type="entry name" value="zf-Tim10_DDP"/>
    <property type="match status" value="1"/>
</dbReference>